<keyword evidence="2" id="KW-1185">Reference proteome</keyword>
<accession>A0A9J6ZRZ2</accession>
<evidence type="ECO:0000313" key="2">
    <source>
        <dbReference type="Proteomes" id="UP001056426"/>
    </source>
</evidence>
<gene>
    <name evidence="1" type="ORF">M9189_03245</name>
</gene>
<dbReference type="InterPro" id="IPR011044">
    <property type="entry name" value="Quino_amine_DH_bsu"/>
</dbReference>
<dbReference type="RefSeq" id="WP_250724512.1">
    <property type="nucleotide sequence ID" value="NZ_CP098400.1"/>
</dbReference>
<sequence length="222" mass="25072">MLSIKSAISDQHEFEVLRNVNNHGVTRVAIIDTNKNVFFRPGNNESFTLIENGLKEVSFGSQPINSKINNGYAVFQGDIFFHPKKELLVYTVIGFPYMAIFRIDPNSGFVLQTEVGEQNPGKIEGEKLVLDGKRLGIRSSALTMDYIVCIQRDYSIDNTDESTVGRDFSMLPKTVFLYDYDGKLKRIIDLGYPVIRIAANPASNELYAVILNEEFQIVKYSL</sequence>
<dbReference type="KEGG" id="alkq:M9189_03245"/>
<reference evidence="1" key="1">
    <citation type="submission" date="2022-05" db="EMBL/GenBank/DDBJ databases">
        <authorList>
            <person name="Sun X."/>
        </authorList>
    </citation>
    <scope>NUCLEOTIDE SEQUENCE</scope>
    <source>
        <strain evidence="1">Ai-910</strain>
    </source>
</reference>
<reference evidence="1" key="2">
    <citation type="submission" date="2022-06" db="EMBL/GenBank/DDBJ databases">
        <title>Xiashengella guii gen. nov. sp. nov., a bacterium isolated form anaerobic digestion tank.</title>
        <authorList>
            <person name="Huang H."/>
        </authorList>
    </citation>
    <scope>NUCLEOTIDE SEQUENCE</scope>
    <source>
        <strain evidence="1">Ai-910</strain>
    </source>
</reference>
<proteinExistence type="predicted"/>
<dbReference type="Proteomes" id="UP001056426">
    <property type="component" value="Chromosome"/>
</dbReference>
<evidence type="ECO:0000313" key="1">
    <source>
        <dbReference type="EMBL" id="URW80369.1"/>
    </source>
</evidence>
<dbReference type="AlphaFoldDB" id="A0A9J6ZRZ2"/>
<organism evidence="1 2">
    <name type="scientific">Xiashengella succiniciproducens</name>
    <dbReference type="NCBI Taxonomy" id="2949635"/>
    <lineage>
        <taxon>Bacteria</taxon>
        <taxon>Pseudomonadati</taxon>
        <taxon>Bacteroidota</taxon>
        <taxon>Bacteroidia</taxon>
        <taxon>Marinilabiliales</taxon>
        <taxon>Marinilabiliaceae</taxon>
        <taxon>Xiashengella</taxon>
    </lineage>
</organism>
<protein>
    <submittedName>
        <fullName evidence="1">Uncharacterized protein</fullName>
    </submittedName>
</protein>
<dbReference type="SUPFAM" id="SSF50969">
    <property type="entry name" value="YVTN repeat-like/Quinoprotein amine dehydrogenase"/>
    <property type="match status" value="1"/>
</dbReference>
<dbReference type="EMBL" id="CP098400">
    <property type="protein sequence ID" value="URW80369.1"/>
    <property type="molecule type" value="Genomic_DNA"/>
</dbReference>
<name>A0A9J6ZRZ2_9BACT</name>